<evidence type="ECO:0000313" key="4">
    <source>
        <dbReference type="EMBL" id="HIZ12835.1"/>
    </source>
</evidence>
<dbReference type="GO" id="GO:0031469">
    <property type="term" value="C:bacterial microcompartment"/>
    <property type="evidence" value="ECO:0007669"/>
    <property type="project" value="UniProtKB-SubCell"/>
</dbReference>
<evidence type="ECO:0000256" key="2">
    <source>
        <dbReference type="ARBA" id="ARBA00024446"/>
    </source>
</evidence>
<reference evidence="4" key="1">
    <citation type="journal article" date="2021" name="PeerJ">
        <title>Extensive microbial diversity within the chicken gut microbiome revealed by metagenomics and culture.</title>
        <authorList>
            <person name="Gilroy R."/>
            <person name="Ravi A."/>
            <person name="Getino M."/>
            <person name="Pursley I."/>
            <person name="Horton D.L."/>
            <person name="Alikhan N.F."/>
            <person name="Baker D."/>
            <person name="Gharbi K."/>
            <person name="Hall N."/>
            <person name="Watson M."/>
            <person name="Adriaenssens E.M."/>
            <person name="Foster-Nyarko E."/>
            <person name="Jarju S."/>
            <person name="Secka A."/>
            <person name="Antonio M."/>
            <person name="Oren A."/>
            <person name="Chaudhuri R.R."/>
            <person name="La Ragione R."/>
            <person name="Hildebrand F."/>
            <person name="Pallen M.J."/>
        </authorList>
    </citation>
    <scope>NUCLEOTIDE SEQUENCE</scope>
    <source>
        <strain evidence="4">ChiGjej1B1-13045</strain>
    </source>
</reference>
<dbReference type="InterPro" id="IPR009307">
    <property type="entry name" value="EutS/PduU/CutR"/>
</dbReference>
<dbReference type="InterPro" id="IPR037233">
    <property type="entry name" value="CcmK-like_sf"/>
</dbReference>
<dbReference type="Pfam" id="PF00936">
    <property type="entry name" value="BMC"/>
    <property type="match status" value="1"/>
</dbReference>
<proteinExistence type="predicted"/>
<dbReference type="SUPFAM" id="SSF143414">
    <property type="entry name" value="CcmK-like"/>
    <property type="match status" value="1"/>
</dbReference>
<comment type="caution">
    <text evidence="4">The sequence shown here is derived from an EMBL/GenBank/DDBJ whole genome shotgun (WGS) entry which is preliminary data.</text>
</comment>
<dbReference type="EMBL" id="DXCD01000072">
    <property type="protein sequence ID" value="HIZ12835.1"/>
    <property type="molecule type" value="Genomic_DNA"/>
</dbReference>
<evidence type="ECO:0000256" key="1">
    <source>
        <dbReference type="ARBA" id="ARBA00024322"/>
    </source>
</evidence>
<reference evidence="4" key="2">
    <citation type="submission" date="2021-04" db="EMBL/GenBank/DDBJ databases">
        <authorList>
            <person name="Gilroy R."/>
        </authorList>
    </citation>
    <scope>NUCLEOTIDE SEQUENCE</scope>
    <source>
        <strain evidence="4">ChiGjej1B1-13045</strain>
    </source>
</reference>
<dbReference type="Proteomes" id="UP000824017">
    <property type="component" value="Unassembled WGS sequence"/>
</dbReference>
<name>A0A9D2D9K1_9FIRM</name>
<feature type="domain" description="Bacterial microcompartment" evidence="3">
    <location>
        <begin position="70"/>
        <end position="142"/>
    </location>
</feature>
<comment type="subcellular location">
    <subcellularLocation>
        <location evidence="1">Bacterial microcompartment</location>
    </subcellularLocation>
</comment>
<gene>
    <name evidence="4" type="ORF">H9817_02755</name>
</gene>
<dbReference type="PANTHER" id="PTHR40449">
    <property type="entry name" value="ETHANOLAMINE UTILIZATION PROTEIN EUTS"/>
    <property type="match status" value="1"/>
</dbReference>
<dbReference type="Gene3D" id="3.30.70.1710">
    <property type="match status" value="1"/>
</dbReference>
<accession>A0A9D2D9K1</accession>
<dbReference type="PANTHER" id="PTHR40449:SF2">
    <property type="entry name" value="BACTERIAL MICROCOMPARTMENT SHELL PROTEIN EUTS"/>
    <property type="match status" value="1"/>
</dbReference>
<evidence type="ECO:0000313" key="5">
    <source>
        <dbReference type="Proteomes" id="UP000824017"/>
    </source>
</evidence>
<dbReference type="InterPro" id="IPR000249">
    <property type="entry name" value="BMC_dom"/>
</dbReference>
<keyword evidence="2" id="KW-1283">Bacterial microcompartment</keyword>
<dbReference type="SMART" id="SM00877">
    <property type="entry name" value="BMC"/>
    <property type="match status" value="1"/>
</dbReference>
<protein>
    <submittedName>
        <fullName evidence="4">BMC domain-containing protein</fullName>
    </submittedName>
</protein>
<dbReference type="AlphaFoldDB" id="A0A9D2D9K1"/>
<evidence type="ECO:0000259" key="3">
    <source>
        <dbReference type="SMART" id="SM00877"/>
    </source>
</evidence>
<sequence>MARMTKEELLEKLFHDDYEHLKGKKLRMTRVRVPGKEVCLAHVITPSDTSIYHNLALHIGVHEGEDHTGESIGMIRFTPWEAVVVAADVAVKSAHVQIGFMDRFCGSLIITGGLAEVQTAVEEVVRFFGETLGFPTCEIHKS</sequence>
<organism evidence="4 5">
    <name type="scientific">Candidatus Mediterraneibacter stercorigallinarum</name>
    <dbReference type="NCBI Taxonomy" id="2838686"/>
    <lineage>
        <taxon>Bacteria</taxon>
        <taxon>Bacillati</taxon>
        <taxon>Bacillota</taxon>
        <taxon>Clostridia</taxon>
        <taxon>Lachnospirales</taxon>
        <taxon>Lachnospiraceae</taxon>
        <taxon>Mediterraneibacter</taxon>
    </lineage>
</organism>